<evidence type="ECO:0000313" key="2">
    <source>
        <dbReference type="Proteomes" id="UP000749646"/>
    </source>
</evidence>
<name>A0A9P6IH70_9FUNG</name>
<gene>
    <name evidence="1" type="ORF">BGZ65_011426</name>
</gene>
<protein>
    <submittedName>
        <fullName evidence="1">Uncharacterized protein</fullName>
    </submittedName>
</protein>
<dbReference type="EMBL" id="JAAAHW010011305">
    <property type="protein sequence ID" value="KAF9920228.1"/>
    <property type="molecule type" value="Genomic_DNA"/>
</dbReference>
<dbReference type="AlphaFoldDB" id="A0A9P6IH70"/>
<evidence type="ECO:0000313" key="1">
    <source>
        <dbReference type="EMBL" id="KAF9920228.1"/>
    </source>
</evidence>
<dbReference type="OrthoDB" id="10569027at2759"/>
<proteinExistence type="predicted"/>
<sequence>MEIRGLYQFLRAKKYQPDNVDGDPEPSRRHLVDVASFYSKIRQAYVAAGPDEAHLKVEYLLKQCGKTSNVVAYFDGHAAEEKERAAVERDKGLQELRNKMGERPQWLNMKSSRKLKKAIRDSWTWILEDRQKLAQYLRERGWTVIVAEADVAIAQTAQLTTLSSPLTVTS</sequence>
<comment type="caution">
    <text evidence="1">The sequence shown here is derived from an EMBL/GenBank/DDBJ whole genome shotgun (WGS) entry which is preliminary data.</text>
</comment>
<dbReference type="Gene3D" id="3.40.50.1010">
    <property type="entry name" value="5'-nuclease"/>
    <property type="match status" value="1"/>
</dbReference>
<organism evidence="1 2">
    <name type="scientific">Modicella reniformis</name>
    <dbReference type="NCBI Taxonomy" id="1440133"/>
    <lineage>
        <taxon>Eukaryota</taxon>
        <taxon>Fungi</taxon>
        <taxon>Fungi incertae sedis</taxon>
        <taxon>Mucoromycota</taxon>
        <taxon>Mortierellomycotina</taxon>
        <taxon>Mortierellomycetes</taxon>
        <taxon>Mortierellales</taxon>
        <taxon>Mortierellaceae</taxon>
        <taxon>Modicella</taxon>
    </lineage>
</organism>
<reference evidence="1" key="1">
    <citation type="journal article" date="2020" name="Fungal Divers.">
        <title>Resolving the Mortierellaceae phylogeny through synthesis of multi-gene phylogenetics and phylogenomics.</title>
        <authorList>
            <person name="Vandepol N."/>
            <person name="Liber J."/>
            <person name="Desiro A."/>
            <person name="Na H."/>
            <person name="Kennedy M."/>
            <person name="Barry K."/>
            <person name="Grigoriev I.V."/>
            <person name="Miller A.N."/>
            <person name="O'Donnell K."/>
            <person name="Stajich J.E."/>
            <person name="Bonito G."/>
        </authorList>
    </citation>
    <scope>NUCLEOTIDE SEQUENCE</scope>
    <source>
        <strain evidence="1">MES-2147</strain>
    </source>
</reference>
<accession>A0A9P6IH70</accession>
<dbReference type="Proteomes" id="UP000749646">
    <property type="component" value="Unassembled WGS sequence"/>
</dbReference>
<keyword evidence="2" id="KW-1185">Reference proteome</keyword>